<dbReference type="Proteomes" id="UP000663722">
    <property type="component" value="Chromosome"/>
</dbReference>
<evidence type="ECO:0000313" key="2">
    <source>
        <dbReference type="Proteomes" id="UP000663722"/>
    </source>
</evidence>
<dbReference type="AlphaFoldDB" id="A0A975GK36"/>
<dbReference type="EMBL" id="CP061800">
    <property type="protein sequence ID" value="QTA84296.1"/>
    <property type="molecule type" value="Genomic_DNA"/>
</dbReference>
<accession>A0A975GK36</accession>
<sequence>MSSLQKNSHKGTGTQSDFVSLRVFVSSWQKTATYDYSILYFSNKLSEGASRCE</sequence>
<name>A0A975GK36_9BACT</name>
<evidence type="ECO:0000313" key="1">
    <source>
        <dbReference type="EMBL" id="QTA84296.1"/>
    </source>
</evidence>
<keyword evidence="2" id="KW-1185">Reference proteome</keyword>
<protein>
    <submittedName>
        <fullName evidence="1">Uncharacterized protein</fullName>
    </submittedName>
</protein>
<organism evidence="1 2">
    <name type="scientific">Desulfonema magnum</name>
    <dbReference type="NCBI Taxonomy" id="45655"/>
    <lineage>
        <taxon>Bacteria</taxon>
        <taxon>Pseudomonadati</taxon>
        <taxon>Thermodesulfobacteriota</taxon>
        <taxon>Desulfobacteria</taxon>
        <taxon>Desulfobacterales</taxon>
        <taxon>Desulfococcaceae</taxon>
        <taxon>Desulfonema</taxon>
    </lineage>
</organism>
<proteinExistence type="predicted"/>
<reference evidence="1" key="1">
    <citation type="journal article" date="2021" name="Microb. Physiol.">
        <title>Proteogenomic Insights into the Physiology of Marine, Sulfate-Reducing, Filamentous Desulfonema limicola and Desulfonema magnum.</title>
        <authorList>
            <person name="Schnaars V."/>
            <person name="Wohlbrand L."/>
            <person name="Scheve S."/>
            <person name="Hinrichs C."/>
            <person name="Reinhardt R."/>
            <person name="Rabus R."/>
        </authorList>
    </citation>
    <scope>NUCLEOTIDE SEQUENCE</scope>
    <source>
        <strain evidence="1">4be13</strain>
    </source>
</reference>
<gene>
    <name evidence="1" type="ORF">dnm_002900</name>
</gene>
<dbReference type="KEGG" id="dmm:dnm_002900"/>